<dbReference type="Gene3D" id="3.10.560.10">
    <property type="entry name" value="Outer membrane lipoprotein wza domain like"/>
    <property type="match status" value="3"/>
</dbReference>
<feature type="domain" description="SLBB" evidence="17">
    <location>
        <begin position="475"/>
        <end position="547"/>
    </location>
</feature>
<gene>
    <name evidence="18" type="ORF">EZ242_12380</name>
</gene>
<keyword evidence="13" id="KW-0998">Cell outer membrane</keyword>
<organism evidence="18 19">
    <name type="scientific">Ramlibacter rhizophilus</name>
    <dbReference type="NCBI Taxonomy" id="1781167"/>
    <lineage>
        <taxon>Bacteria</taxon>
        <taxon>Pseudomonadati</taxon>
        <taxon>Pseudomonadota</taxon>
        <taxon>Betaproteobacteria</taxon>
        <taxon>Burkholderiales</taxon>
        <taxon>Comamonadaceae</taxon>
        <taxon>Ramlibacter</taxon>
    </lineage>
</organism>
<name>A0A4Z0BPE4_9BURK</name>
<evidence type="ECO:0000256" key="9">
    <source>
        <dbReference type="ARBA" id="ARBA00023065"/>
    </source>
</evidence>
<evidence type="ECO:0000256" key="5">
    <source>
        <dbReference type="ARBA" id="ARBA00022597"/>
    </source>
</evidence>
<dbReference type="AlphaFoldDB" id="A0A4Z0BPE4"/>
<protein>
    <submittedName>
        <fullName evidence="18">Polysialic acid transporter</fullName>
    </submittedName>
</protein>
<dbReference type="Proteomes" id="UP000297564">
    <property type="component" value="Unassembled WGS sequence"/>
</dbReference>
<comment type="similarity">
    <text evidence="2">Belongs to the BexD/CtrA/VexA family.</text>
</comment>
<keyword evidence="19" id="KW-1185">Reference proteome</keyword>
<dbReference type="InterPro" id="IPR054765">
    <property type="entry name" value="SLBB_dom"/>
</dbReference>
<keyword evidence="14" id="KW-0449">Lipoprotein</keyword>
<keyword evidence="10" id="KW-0626">Porin</keyword>
<evidence type="ECO:0000256" key="3">
    <source>
        <dbReference type="ARBA" id="ARBA00022448"/>
    </source>
</evidence>
<evidence type="ECO:0000256" key="15">
    <source>
        <dbReference type="SAM" id="SignalP"/>
    </source>
</evidence>
<evidence type="ECO:0000256" key="1">
    <source>
        <dbReference type="ARBA" id="ARBA00004571"/>
    </source>
</evidence>
<dbReference type="GO" id="GO:0006811">
    <property type="term" value="P:monoatomic ion transport"/>
    <property type="evidence" value="ECO:0007669"/>
    <property type="project" value="UniProtKB-KW"/>
</dbReference>
<evidence type="ECO:0000256" key="12">
    <source>
        <dbReference type="ARBA" id="ARBA00023139"/>
    </source>
</evidence>
<accession>A0A4Z0BPE4</accession>
<dbReference type="InterPro" id="IPR003715">
    <property type="entry name" value="Poly_export_N"/>
</dbReference>
<dbReference type="Pfam" id="PF22461">
    <property type="entry name" value="SLBB_2"/>
    <property type="match status" value="2"/>
</dbReference>
<sequence>MRIVTSLSVLALAGSVSLQAVAQVVPTTGAARSTAPAAAAAPTALPATALPGLRGAVPAAPAPEPVARIAPVTSQAPATTTDVFGAQLFTGAFAREGATQFNPDYLVATGDTLQVRLWGAFDFDAQLVVDPQGNVFLPHVGPVPVRGVRNQELQAAMDTAVRRVFRANVSSYASLAAAQPVRVFVSGFVARPGLYSGTSMDSLLHYLDQAGGIDPDRGSFLDVQVQRNGQQRAAVNLYEFLLQGRMPALQLASGDVIFVPPRQNTVRVGGLAMNAKRFEFSGDSRSVADLMQLAKPQPSATHVRVVRNTGTVRNTEYYALQQAASVVVQDGDEIEFTADKKPGTITVRVEGEHQSPQEYVLPYGSRLGELLDRIEPNPRSDVANLQLYRQSVRQRQKEMLTTSLRSLETALLTARSGSSDEARLRKEEADLTLAWVDRAKQVEPLGQVLIAQTQDKSSMLLENGDVLRIPTKDDLVLVGGEVLFPNAVAFQSGLSLNDYIQRAGGFTQNADNARVVVARRDGSFEQVDTGKLLSFTPRLQAGDQVLVLPKVDEKNRQFWKDMTQIIYQIAVSAKVVLGL</sequence>
<evidence type="ECO:0000313" key="18">
    <source>
        <dbReference type="EMBL" id="TFY99924.1"/>
    </source>
</evidence>
<comment type="subcellular location">
    <subcellularLocation>
        <location evidence="1">Cell outer membrane</location>
        <topology evidence="1">Multi-pass membrane protein</topology>
    </subcellularLocation>
</comment>
<evidence type="ECO:0000313" key="19">
    <source>
        <dbReference type="Proteomes" id="UP000297564"/>
    </source>
</evidence>
<dbReference type="Gene3D" id="3.30.1950.10">
    <property type="entry name" value="wza like domain"/>
    <property type="match status" value="1"/>
</dbReference>
<feature type="domain" description="Polysaccharide export protein N-terminal" evidence="16">
    <location>
        <begin position="102"/>
        <end position="165"/>
    </location>
</feature>
<feature type="signal peptide" evidence="15">
    <location>
        <begin position="1"/>
        <end position="22"/>
    </location>
</feature>
<keyword evidence="9" id="KW-0406">Ion transport</keyword>
<keyword evidence="4" id="KW-1134">Transmembrane beta strand</keyword>
<keyword evidence="7 15" id="KW-0732">Signal</keyword>
<keyword evidence="8" id="KW-0625">Polysaccharide transport</keyword>
<evidence type="ECO:0000256" key="8">
    <source>
        <dbReference type="ARBA" id="ARBA00023047"/>
    </source>
</evidence>
<dbReference type="EMBL" id="SMLL01000004">
    <property type="protein sequence ID" value="TFY99924.1"/>
    <property type="molecule type" value="Genomic_DNA"/>
</dbReference>
<dbReference type="GO" id="GO:0015159">
    <property type="term" value="F:polysaccharide transmembrane transporter activity"/>
    <property type="evidence" value="ECO:0007669"/>
    <property type="project" value="InterPro"/>
</dbReference>
<evidence type="ECO:0000256" key="14">
    <source>
        <dbReference type="ARBA" id="ARBA00023288"/>
    </source>
</evidence>
<keyword evidence="3" id="KW-0813">Transport</keyword>
<dbReference type="OrthoDB" id="9815244at2"/>
<feature type="domain" description="SLBB" evidence="17">
    <location>
        <begin position="182"/>
        <end position="259"/>
    </location>
</feature>
<dbReference type="GO" id="GO:0046930">
    <property type="term" value="C:pore complex"/>
    <property type="evidence" value="ECO:0007669"/>
    <property type="project" value="UniProtKB-KW"/>
</dbReference>
<keyword evidence="12" id="KW-0564">Palmitate</keyword>
<evidence type="ECO:0000256" key="13">
    <source>
        <dbReference type="ARBA" id="ARBA00023237"/>
    </source>
</evidence>
<evidence type="ECO:0000256" key="6">
    <source>
        <dbReference type="ARBA" id="ARBA00022692"/>
    </source>
</evidence>
<evidence type="ECO:0000256" key="4">
    <source>
        <dbReference type="ARBA" id="ARBA00022452"/>
    </source>
</evidence>
<dbReference type="GO" id="GO:0009279">
    <property type="term" value="C:cell outer membrane"/>
    <property type="evidence" value="ECO:0007669"/>
    <property type="project" value="UniProtKB-SubCell"/>
</dbReference>
<evidence type="ECO:0000256" key="7">
    <source>
        <dbReference type="ARBA" id="ARBA00022729"/>
    </source>
</evidence>
<comment type="caution">
    <text evidence="18">The sequence shown here is derived from an EMBL/GenBank/DDBJ whole genome shotgun (WGS) entry which is preliminary data.</text>
</comment>
<dbReference type="PANTHER" id="PTHR33619:SF3">
    <property type="entry name" value="POLYSACCHARIDE EXPORT PROTEIN GFCE-RELATED"/>
    <property type="match status" value="1"/>
</dbReference>
<evidence type="ECO:0000259" key="17">
    <source>
        <dbReference type="Pfam" id="PF22461"/>
    </source>
</evidence>
<feature type="chain" id="PRO_5021322436" evidence="15">
    <location>
        <begin position="23"/>
        <end position="579"/>
    </location>
</feature>
<evidence type="ECO:0000256" key="2">
    <source>
        <dbReference type="ARBA" id="ARBA00009450"/>
    </source>
</evidence>
<evidence type="ECO:0000259" key="16">
    <source>
        <dbReference type="Pfam" id="PF02563"/>
    </source>
</evidence>
<dbReference type="RefSeq" id="WP_135285466.1">
    <property type="nucleotide sequence ID" value="NZ_SMLL01000004.1"/>
</dbReference>
<reference evidence="18 19" key="1">
    <citation type="submission" date="2019-03" db="EMBL/GenBank/DDBJ databases">
        <title>Ramlibacter rhizophilus CCTCC AB2015357, whole genome shotgun sequence.</title>
        <authorList>
            <person name="Zhang X."/>
            <person name="Feng G."/>
            <person name="Zhu H."/>
        </authorList>
    </citation>
    <scope>NUCLEOTIDE SEQUENCE [LARGE SCALE GENOMIC DNA]</scope>
    <source>
        <strain evidence="18 19">CCTCC AB2015357</strain>
    </source>
</reference>
<keyword evidence="5" id="KW-0762">Sugar transport</keyword>
<dbReference type="Pfam" id="PF02563">
    <property type="entry name" value="Poly_export"/>
    <property type="match status" value="1"/>
</dbReference>
<evidence type="ECO:0000256" key="10">
    <source>
        <dbReference type="ARBA" id="ARBA00023114"/>
    </source>
</evidence>
<keyword evidence="11" id="KW-0472">Membrane</keyword>
<dbReference type="InterPro" id="IPR049712">
    <property type="entry name" value="Poly_export"/>
</dbReference>
<evidence type="ECO:0000256" key="11">
    <source>
        <dbReference type="ARBA" id="ARBA00023136"/>
    </source>
</evidence>
<proteinExistence type="inferred from homology"/>
<keyword evidence="6" id="KW-0812">Transmembrane</keyword>
<dbReference type="PANTHER" id="PTHR33619">
    <property type="entry name" value="POLYSACCHARIDE EXPORT PROTEIN GFCE-RELATED"/>
    <property type="match status" value="1"/>
</dbReference>
<dbReference type="GO" id="GO:0015288">
    <property type="term" value="F:porin activity"/>
    <property type="evidence" value="ECO:0007669"/>
    <property type="project" value="UniProtKB-KW"/>
</dbReference>